<evidence type="ECO:0000256" key="1">
    <source>
        <dbReference type="ARBA" id="ARBA00007189"/>
    </source>
</evidence>
<reference evidence="2" key="1">
    <citation type="journal article" date="2014" name="Int. J. Syst. Evol. Microbiol.">
        <title>Complete genome sequence of Corynebacterium casei LMG S-19264T (=DSM 44701T), isolated from a smear-ripened cheese.</title>
        <authorList>
            <consortium name="US DOE Joint Genome Institute (JGI-PGF)"/>
            <person name="Walter F."/>
            <person name="Albersmeier A."/>
            <person name="Kalinowski J."/>
            <person name="Ruckert C."/>
        </authorList>
    </citation>
    <scope>NUCLEOTIDE SEQUENCE</scope>
    <source>
        <strain evidence="2">KCTC 23732</strain>
    </source>
</reference>
<dbReference type="RefSeq" id="WP_189383658.1">
    <property type="nucleotide sequence ID" value="NZ_BAABFY010000002.1"/>
</dbReference>
<accession>A0A918JHW0</accession>
<gene>
    <name evidence="2" type="ORF">GCM10011450_02970</name>
</gene>
<evidence type="ECO:0000313" key="2">
    <source>
        <dbReference type="EMBL" id="GGW76615.1"/>
    </source>
</evidence>
<comment type="similarity">
    <text evidence="1">Belongs to the UPF0751 family.</text>
</comment>
<organism evidence="2 3">
    <name type="scientific">Advenella faeciporci</name>
    <dbReference type="NCBI Taxonomy" id="797535"/>
    <lineage>
        <taxon>Bacteria</taxon>
        <taxon>Pseudomonadati</taxon>
        <taxon>Pseudomonadota</taxon>
        <taxon>Betaproteobacteria</taxon>
        <taxon>Burkholderiales</taxon>
        <taxon>Alcaligenaceae</taxon>
    </lineage>
</organism>
<dbReference type="Pfam" id="PF10087">
    <property type="entry name" value="DUF2325"/>
    <property type="match status" value="1"/>
</dbReference>
<keyword evidence="3" id="KW-1185">Reference proteome</keyword>
<sequence length="117" mass="12815">MSMSMNAVIVGADRLGNIPGLLKDHNIEIRQHISGREPAHQKKTYQLPSGTQVVILLTDFLGHNVMKSFRSAAQRAGVPVVACRRSLGSMQQALTLCGYRCCERCPQKQVEAHCAPS</sequence>
<dbReference type="EMBL" id="BMYS01000001">
    <property type="protein sequence ID" value="GGW76615.1"/>
    <property type="molecule type" value="Genomic_DNA"/>
</dbReference>
<reference evidence="2" key="2">
    <citation type="submission" date="2020-09" db="EMBL/GenBank/DDBJ databases">
        <authorList>
            <person name="Sun Q."/>
            <person name="Kim S."/>
        </authorList>
    </citation>
    <scope>NUCLEOTIDE SEQUENCE</scope>
    <source>
        <strain evidence="2">KCTC 23732</strain>
    </source>
</reference>
<evidence type="ECO:0008006" key="4">
    <source>
        <dbReference type="Google" id="ProtNLM"/>
    </source>
</evidence>
<dbReference type="Proteomes" id="UP000608345">
    <property type="component" value="Unassembled WGS sequence"/>
</dbReference>
<dbReference type="PIRSF" id="PIRSF020408">
    <property type="entry name" value="UCP020408"/>
    <property type="match status" value="1"/>
</dbReference>
<protein>
    <recommendedName>
        <fullName evidence="4">DUF2325 domain-containing protein</fullName>
    </recommendedName>
</protein>
<comment type="caution">
    <text evidence="2">The sequence shown here is derived from an EMBL/GenBank/DDBJ whole genome shotgun (WGS) entry which is preliminary data.</text>
</comment>
<dbReference type="AlphaFoldDB" id="A0A918JHW0"/>
<name>A0A918JHW0_9BURK</name>
<dbReference type="InterPro" id="IPR016772">
    <property type="entry name" value="UCP020408"/>
</dbReference>
<evidence type="ECO:0000313" key="3">
    <source>
        <dbReference type="Proteomes" id="UP000608345"/>
    </source>
</evidence>
<proteinExistence type="inferred from homology"/>